<evidence type="ECO:0000259" key="2">
    <source>
        <dbReference type="Pfam" id="PF20938"/>
    </source>
</evidence>
<protein>
    <recommendedName>
        <fullName evidence="5">DUF2264 domain-containing protein</fullName>
    </recommendedName>
</protein>
<keyword evidence="4" id="KW-1185">Reference proteome</keyword>
<dbReference type="Pfam" id="PF20938">
    <property type="entry name" value="DUF2264_C"/>
    <property type="match status" value="1"/>
</dbReference>
<feature type="domain" description="DUF2264" evidence="1">
    <location>
        <begin position="17"/>
        <end position="356"/>
    </location>
</feature>
<reference evidence="3 4" key="1">
    <citation type="submission" date="2024-06" db="EMBL/GenBank/DDBJ databases">
        <title>Genomic Encyclopedia of Type Strains, Phase IV (KMG-IV): sequencing the most valuable type-strain genomes for metagenomic binning, comparative biology and taxonomic classification.</title>
        <authorList>
            <person name="Goeker M."/>
        </authorList>
    </citation>
    <scope>NUCLEOTIDE SEQUENCE [LARGE SCALE GENOMIC DNA]</scope>
    <source>
        <strain evidence="3 4">DSM 28102</strain>
    </source>
</reference>
<dbReference type="Proteomes" id="UP001549164">
    <property type="component" value="Unassembled WGS sequence"/>
</dbReference>
<accession>A0ABV2IE92</accession>
<dbReference type="PANTHER" id="PTHR35339">
    <property type="entry name" value="LINALOOL DEHYDRATASE_ISOMERASE DOMAIN-CONTAINING PROTEIN"/>
    <property type="match status" value="1"/>
</dbReference>
<dbReference type="Pfam" id="PF10022">
    <property type="entry name" value="DUF2264"/>
    <property type="match status" value="1"/>
</dbReference>
<dbReference type="InterPro" id="IPR016624">
    <property type="entry name" value="UCP014753"/>
</dbReference>
<organism evidence="3 4">
    <name type="scientific">Martelella mangrovi</name>
    <dbReference type="NCBI Taxonomy" id="1397477"/>
    <lineage>
        <taxon>Bacteria</taxon>
        <taxon>Pseudomonadati</taxon>
        <taxon>Pseudomonadota</taxon>
        <taxon>Alphaproteobacteria</taxon>
        <taxon>Hyphomicrobiales</taxon>
        <taxon>Aurantimonadaceae</taxon>
        <taxon>Martelella</taxon>
    </lineage>
</organism>
<dbReference type="InterPro" id="IPR049349">
    <property type="entry name" value="DUF2264_N"/>
</dbReference>
<name>A0ABV2IE92_9HYPH</name>
<proteinExistence type="predicted"/>
<dbReference type="RefSeq" id="WP_354434808.1">
    <property type="nucleotide sequence ID" value="NZ_JBEPLY010000010.1"/>
</dbReference>
<dbReference type="EMBL" id="JBEPLY010000010">
    <property type="protein sequence ID" value="MET3600939.1"/>
    <property type="molecule type" value="Genomic_DNA"/>
</dbReference>
<dbReference type="InterPro" id="IPR049237">
    <property type="entry name" value="DUF2264_C"/>
</dbReference>
<evidence type="ECO:0000259" key="1">
    <source>
        <dbReference type="Pfam" id="PF10022"/>
    </source>
</evidence>
<dbReference type="PANTHER" id="PTHR35339:SF4">
    <property type="entry name" value="LINALOOL DEHYDRATASE_ISOMERASE DOMAIN-CONTAINING PROTEIN"/>
    <property type="match status" value="1"/>
</dbReference>
<comment type="caution">
    <text evidence="3">The sequence shown here is derived from an EMBL/GenBank/DDBJ whole genome shotgun (WGS) entry which is preliminary data.</text>
</comment>
<gene>
    <name evidence="3" type="ORF">ABID12_002890</name>
</gene>
<evidence type="ECO:0000313" key="4">
    <source>
        <dbReference type="Proteomes" id="UP001549164"/>
    </source>
</evidence>
<evidence type="ECO:0008006" key="5">
    <source>
        <dbReference type="Google" id="ProtNLM"/>
    </source>
</evidence>
<dbReference type="PIRSF" id="PIRSF014753">
    <property type="entry name" value="UCP014753"/>
    <property type="match status" value="1"/>
</dbReference>
<sequence length="586" mass="65085">MKHVVPPFDITADLGREETGRLLDWIVGNHLGALVRGDAGMEIGPTAAAFDAGAAQMEGFSRLLWGIVPAVAGGFQVTGLDRILNGIANGTDPENPAYWRQPGDMDQRLVEMAALAFLIRETPALVNDGLSQQARDNLCRFLATIQTVHINPSNWRFFRVLVIDALASLGWPVDQDCLARELDFIDRQYVGDGWYRDGEYAQRFDYYNPLAFHFYGLLYARWHADDDPERARRFVERAQEFALSYRHWFAEDGAAVAYGRSLTYRFASAGFWGLLAGFGHPELSPGVLRGLWSRAIRWWFGQPLWDGEGRFTVGYSYPNLLMSEFYNSAQSPLWALKAFAPLLLPADHPFWTEPAQADASPAIRNVAATKQINWHAGGVAYLMAPPPRHREVRRSADKYAKFAYSSHHGFCVEALEWLSSGFAGDNILALSRDGQDWYFRDEAEDASLENGELKTVFSPFAGCRVTTLQKPDGDGELRTSIIETDKPLQLVATGHAADLWVAPRSLQQVVEDEEPAGDAPAAIGSVLFSDLRDLDGRMARRVLPSAPNTNLIYPRCAVPALIGSVPVGRTELRTRLTAGRRSPAVI</sequence>
<feature type="domain" description="DUF2264" evidence="2">
    <location>
        <begin position="362"/>
        <end position="569"/>
    </location>
</feature>
<evidence type="ECO:0000313" key="3">
    <source>
        <dbReference type="EMBL" id="MET3600939.1"/>
    </source>
</evidence>